<evidence type="ECO:0000259" key="16">
    <source>
        <dbReference type="Pfam" id="PF01326"/>
    </source>
</evidence>
<evidence type="ECO:0000313" key="17">
    <source>
        <dbReference type="EMBL" id="EGJ49072.1"/>
    </source>
</evidence>
<dbReference type="EMBL" id="CP003221">
    <property type="protein sequence ID" value="EGJ49072.1"/>
    <property type="molecule type" value="Genomic_DNA"/>
</dbReference>
<dbReference type="PANTHER" id="PTHR43030:SF1">
    <property type="entry name" value="PHOSPHOENOLPYRUVATE SYNTHASE"/>
    <property type="match status" value="1"/>
</dbReference>
<evidence type="ECO:0000256" key="12">
    <source>
        <dbReference type="ARBA" id="ARBA00022842"/>
    </source>
</evidence>
<dbReference type="EC" id="2.7.9.2" evidence="5"/>
<evidence type="ECO:0000259" key="15">
    <source>
        <dbReference type="Pfam" id="PF00391"/>
    </source>
</evidence>
<evidence type="ECO:0000256" key="14">
    <source>
        <dbReference type="ARBA" id="ARBA00047700"/>
    </source>
</evidence>
<gene>
    <name evidence="17" type="ORF">Desaf_0721</name>
</gene>
<keyword evidence="18" id="KW-1185">Reference proteome</keyword>
<evidence type="ECO:0000256" key="9">
    <source>
        <dbReference type="ARBA" id="ARBA00022741"/>
    </source>
</evidence>
<keyword evidence="10 17" id="KW-0418">Kinase</keyword>
<comment type="catalytic activity">
    <reaction evidence="14">
        <text>pyruvate + ATP + H2O = phosphoenolpyruvate + AMP + phosphate + 2 H(+)</text>
        <dbReference type="Rhea" id="RHEA:11364"/>
        <dbReference type="ChEBI" id="CHEBI:15361"/>
        <dbReference type="ChEBI" id="CHEBI:15377"/>
        <dbReference type="ChEBI" id="CHEBI:15378"/>
        <dbReference type="ChEBI" id="CHEBI:30616"/>
        <dbReference type="ChEBI" id="CHEBI:43474"/>
        <dbReference type="ChEBI" id="CHEBI:58702"/>
        <dbReference type="ChEBI" id="CHEBI:456215"/>
        <dbReference type="EC" id="2.7.9.2"/>
    </reaction>
</comment>
<dbReference type="InterPro" id="IPR008279">
    <property type="entry name" value="PEP-util_enz_mobile_dom"/>
</dbReference>
<evidence type="ECO:0000256" key="8">
    <source>
        <dbReference type="ARBA" id="ARBA00022723"/>
    </source>
</evidence>
<dbReference type="Proteomes" id="UP000007844">
    <property type="component" value="Chromosome"/>
</dbReference>
<keyword evidence="11" id="KW-0067">ATP-binding</keyword>
<dbReference type="GO" id="GO:0046872">
    <property type="term" value="F:metal ion binding"/>
    <property type="evidence" value="ECO:0007669"/>
    <property type="project" value="UniProtKB-KW"/>
</dbReference>
<evidence type="ECO:0000256" key="2">
    <source>
        <dbReference type="ARBA" id="ARBA00002988"/>
    </source>
</evidence>
<dbReference type="eggNOG" id="COG3848">
    <property type="taxonomic scope" value="Bacteria"/>
</dbReference>
<evidence type="ECO:0000256" key="3">
    <source>
        <dbReference type="ARBA" id="ARBA00004742"/>
    </source>
</evidence>
<evidence type="ECO:0000256" key="13">
    <source>
        <dbReference type="ARBA" id="ARBA00033470"/>
    </source>
</evidence>
<feature type="domain" description="Pyruvate phosphate dikinase AMP/ATP-binding" evidence="16">
    <location>
        <begin position="130"/>
        <end position="441"/>
    </location>
</feature>
<dbReference type="AlphaFoldDB" id="F3YW42"/>
<dbReference type="InterPro" id="IPR002192">
    <property type="entry name" value="PPDK_AMP/ATP-bd"/>
</dbReference>
<dbReference type="InterPro" id="IPR013815">
    <property type="entry name" value="ATP_grasp_subdomain_1"/>
</dbReference>
<evidence type="ECO:0000256" key="1">
    <source>
        <dbReference type="ARBA" id="ARBA00001946"/>
    </source>
</evidence>
<dbReference type="RefSeq" id="WP_014258908.1">
    <property type="nucleotide sequence ID" value="NC_016629.1"/>
</dbReference>
<dbReference type="Pfam" id="PF00391">
    <property type="entry name" value="PEP-utilizers"/>
    <property type="match status" value="1"/>
</dbReference>
<dbReference type="KEGG" id="daf:Desaf_0721"/>
<organism evidence="17 18">
    <name type="scientific">Desulfocurvibacter africanus subsp. africanus str. Walvis Bay</name>
    <dbReference type="NCBI Taxonomy" id="690850"/>
    <lineage>
        <taxon>Bacteria</taxon>
        <taxon>Pseudomonadati</taxon>
        <taxon>Thermodesulfobacteriota</taxon>
        <taxon>Desulfovibrionia</taxon>
        <taxon>Desulfovibrionales</taxon>
        <taxon>Desulfovibrionaceae</taxon>
        <taxon>Desulfocurvibacter</taxon>
    </lineage>
</organism>
<evidence type="ECO:0000256" key="4">
    <source>
        <dbReference type="ARBA" id="ARBA00007837"/>
    </source>
</evidence>
<keyword evidence="8" id="KW-0479">Metal-binding</keyword>
<sequence>MGFLSSLFRRRRKPVTAESLHAFRQRYVNFLELLESNSELLRIMAEIEDKLLGRELFGMSFVRAMATRAMFHARRMVGSLDALSGGRHPAIGRALEEILERLRQELREQVVTEVSELVLPYKRISRDMVDAVGGKNAHLGELSSRAGVPAPRGFAISTSAYRRLLRHQDLEDEMRKRLMAIQPDDPRSLEIAGQEIQELFEAADTPAELVEAVHAAYEHYIARPSGGKPLVALRSSAVGEDSTLTYAGQYLTLLGVGPEDLIAGYKRVVASLFTSRAITYRLHKGVPFEDSAMSVACLEMVDARSAGVVFTHSPLSLTDDRVLVQSVWGLGPYAVDGVVPPDTFIFERSPSGPRLVERQVSRKDVRLALAQDGRLARTDVEETLREQPSLNDAQATELAALALRLEEHFGGPQDVEFALDQADRLFIVQSRPLRREGPEESEPLPPVPGREVLLSGGETAFPGVGFGPVVHVRDKEDLLGFPDGGVLVAAHSSPNYVLAMPKAGAILTDTGSVTGHMASLCREFGVPSILNARTAVETLLPGEFVTVDAISRRVYRGRVDELLALSRERTVLMQGTPVHDSLSRLAKHIVPLHLTDPAAPEFGPQGCSTIHDVTRLVHELSYSEMFSVGDRASDHEGMAVKLRAPIPLDLYLLDLGGGLAISDRFVVGPEEVTSRPFTSVLRGMTDERLSSRVPKPVNIGGFLSVMSQQMLTPPNLTVERFGDKSYAIVSDKYLNFSSRVGYHYSILDSYCGNTVNKNYVSFKFTGGAADEVRRNRRVRAIALILQRLGFTVEVVADRVSARIQKLEARDIEPRLEAMGRLLIFTRQMDMLMHSDASVQHMADCFIRGDFSCAGLPEE</sequence>
<feature type="domain" description="PEP-utilising enzyme mobile" evidence="15">
    <location>
        <begin position="481"/>
        <end position="550"/>
    </location>
</feature>
<accession>F3YW42</accession>
<dbReference type="Gene3D" id="3.50.30.10">
    <property type="entry name" value="Phosphohistidine domain"/>
    <property type="match status" value="1"/>
</dbReference>
<evidence type="ECO:0000256" key="10">
    <source>
        <dbReference type="ARBA" id="ARBA00022777"/>
    </source>
</evidence>
<dbReference type="GO" id="GO:0008986">
    <property type="term" value="F:pyruvate, water dikinase activity"/>
    <property type="evidence" value="ECO:0007669"/>
    <property type="project" value="UniProtKB-EC"/>
</dbReference>
<comment type="cofactor">
    <cofactor evidence="1">
        <name>Mg(2+)</name>
        <dbReference type="ChEBI" id="CHEBI:18420"/>
    </cofactor>
</comment>
<name>F3YW42_DESAF</name>
<evidence type="ECO:0000256" key="11">
    <source>
        <dbReference type="ARBA" id="ARBA00022840"/>
    </source>
</evidence>
<dbReference type="GO" id="GO:0006094">
    <property type="term" value="P:gluconeogenesis"/>
    <property type="evidence" value="ECO:0007669"/>
    <property type="project" value="UniProtKB-UniPathway"/>
</dbReference>
<dbReference type="Pfam" id="PF01326">
    <property type="entry name" value="PPDK_N"/>
    <property type="match status" value="1"/>
</dbReference>
<dbReference type="SUPFAM" id="SSF56059">
    <property type="entry name" value="Glutathione synthetase ATP-binding domain-like"/>
    <property type="match status" value="1"/>
</dbReference>
<dbReference type="SUPFAM" id="SSF52009">
    <property type="entry name" value="Phosphohistidine domain"/>
    <property type="match status" value="1"/>
</dbReference>
<evidence type="ECO:0000313" key="18">
    <source>
        <dbReference type="Proteomes" id="UP000007844"/>
    </source>
</evidence>
<keyword evidence="7" id="KW-0808">Transferase</keyword>
<dbReference type="InterPro" id="IPR006319">
    <property type="entry name" value="PEP_synth"/>
</dbReference>
<evidence type="ECO:0000256" key="6">
    <source>
        <dbReference type="ARBA" id="ARBA00021623"/>
    </source>
</evidence>
<dbReference type="Gene3D" id="3.30.470.20">
    <property type="entry name" value="ATP-grasp fold, B domain"/>
    <property type="match status" value="1"/>
</dbReference>
<dbReference type="HOGENOM" id="CLU_011040_0_0_7"/>
<comment type="function">
    <text evidence="2">Catalyzes the phosphorylation of pyruvate to phosphoenolpyruvate.</text>
</comment>
<keyword evidence="12" id="KW-0460">Magnesium</keyword>
<evidence type="ECO:0000256" key="5">
    <source>
        <dbReference type="ARBA" id="ARBA00011996"/>
    </source>
</evidence>
<dbReference type="UniPathway" id="UPA00138"/>
<keyword evidence="17" id="KW-0670">Pyruvate</keyword>
<proteinExistence type="inferred from homology"/>
<reference evidence="17 18" key="1">
    <citation type="journal article" date="2011" name="J. Bacteriol.">
        <title>Genome sequence of the mercury-methylating and pleomorphic Desulfovibrio africanus Strain Walvis Bay.</title>
        <authorList>
            <person name="Brown S.D."/>
            <person name="Wall J.D."/>
            <person name="Kucken A.M."/>
            <person name="Gilmour C.C."/>
            <person name="Podar M."/>
            <person name="Brandt C.C."/>
            <person name="Teshima H."/>
            <person name="Detter J.C."/>
            <person name="Han C.S."/>
            <person name="Land M.L."/>
            <person name="Lucas S."/>
            <person name="Han J."/>
            <person name="Pennacchio L."/>
            <person name="Nolan M."/>
            <person name="Pitluck S."/>
            <person name="Woyke T."/>
            <person name="Goodwin L."/>
            <person name="Palumbo A.V."/>
            <person name="Elias D.A."/>
        </authorList>
    </citation>
    <scope>NUCLEOTIDE SEQUENCE [LARGE SCALE GENOMIC DNA]</scope>
    <source>
        <strain evidence="17 18">Walvis Bay</strain>
    </source>
</reference>
<dbReference type="InterPro" id="IPR036637">
    <property type="entry name" value="Phosphohistidine_dom_sf"/>
</dbReference>
<keyword evidence="9" id="KW-0547">Nucleotide-binding</keyword>
<dbReference type="STRING" id="690850.Desaf_0721"/>
<comment type="similarity">
    <text evidence="4">Belongs to the PEP-utilizing enzyme family.</text>
</comment>
<evidence type="ECO:0000256" key="7">
    <source>
        <dbReference type="ARBA" id="ARBA00022679"/>
    </source>
</evidence>
<comment type="pathway">
    <text evidence="3">Carbohydrate biosynthesis; gluconeogenesis.</text>
</comment>
<dbReference type="eggNOG" id="COG0574">
    <property type="taxonomic scope" value="Bacteria"/>
</dbReference>
<dbReference type="Gene3D" id="3.30.1490.20">
    <property type="entry name" value="ATP-grasp fold, A domain"/>
    <property type="match status" value="1"/>
</dbReference>
<dbReference type="PANTHER" id="PTHR43030">
    <property type="entry name" value="PHOSPHOENOLPYRUVATE SYNTHASE"/>
    <property type="match status" value="1"/>
</dbReference>
<dbReference type="GO" id="GO:0005524">
    <property type="term" value="F:ATP binding"/>
    <property type="evidence" value="ECO:0007669"/>
    <property type="project" value="UniProtKB-KW"/>
</dbReference>
<protein>
    <recommendedName>
        <fullName evidence="6">Phosphoenolpyruvate synthase</fullName>
        <ecNumber evidence="5">2.7.9.2</ecNumber>
    </recommendedName>
    <alternativeName>
        <fullName evidence="13">Pyruvate, water dikinase</fullName>
    </alternativeName>
</protein>